<dbReference type="AlphaFoldDB" id="A0A0S2K872"/>
<dbReference type="Proteomes" id="UP000061457">
    <property type="component" value="Chromosome II"/>
</dbReference>
<dbReference type="Pfam" id="PF02627">
    <property type="entry name" value="CMD"/>
    <property type="match status" value="1"/>
</dbReference>
<feature type="domain" description="Carboxymuconolactone decarboxylase-like" evidence="1">
    <location>
        <begin position="69"/>
        <end position="122"/>
    </location>
</feature>
<dbReference type="EMBL" id="CP013188">
    <property type="protein sequence ID" value="ALO44210.1"/>
    <property type="molecule type" value="Genomic_DNA"/>
</dbReference>
<dbReference type="PANTHER" id="PTHR35446:SF2">
    <property type="entry name" value="CARBOXYMUCONOLACTONE DECARBOXYLASE-LIKE DOMAIN-CONTAINING PROTEIN"/>
    <property type="match status" value="1"/>
</dbReference>
<dbReference type="SUPFAM" id="SSF69118">
    <property type="entry name" value="AhpD-like"/>
    <property type="match status" value="1"/>
</dbReference>
<evidence type="ECO:0000313" key="3">
    <source>
        <dbReference type="Proteomes" id="UP000061457"/>
    </source>
</evidence>
<evidence type="ECO:0000313" key="2">
    <source>
        <dbReference type="EMBL" id="ALO44210.1"/>
    </source>
</evidence>
<dbReference type="KEGG" id="pphe:PP2015_3738"/>
<evidence type="ECO:0000259" key="1">
    <source>
        <dbReference type="Pfam" id="PF02627"/>
    </source>
</evidence>
<dbReference type="PANTHER" id="PTHR35446">
    <property type="entry name" value="SI:CH211-175M2.5"/>
    <property type="match status" value="1"/>
</dbReference>
<proteinExistence type="predicted"/>
<name>A0A0S2K872_9GAMM</name>
<gene>
    <name evidence="2" type="ORF">PP2015_3738</name>
</gene>
<dbReference type="Gene3D" id="1.20.1290.10">
    <property type="entry name" value="AhpD-like"/>
    <property type="match status" value="1"/>
</dbReference>
<keyword evidence="2" id="KW-0560">Oxidoreductase</keyword>
<keyword evidence="2" id="KW-0575">Peroxidase</keyword>
<protein>
    <submittedName>
        <fullName evidence="2">Alkylhydroperoxidase AhpD core</fullName>
    </submittedName>
</protein>
<dbReference type="InterPro" id="IPR029032">
    <property type="entry name" value="AhpD-like"/>
</dbReference>
<dbReference type="InterPro" id="IPR003779">
    <property type="entry name" value="CMD-like"/>
</dbReference>
<accession>A0A0S2K872</accession>
<organism evidence="2 3">
    <name type="scientific">Pseudoalteromonas phenolica</name>
    <dbReference type="NCBI Taxonomy" id="161398"/>
    <lineage>
        <taxon>Bacteria</taxon>
        <taxon>Pseudomonadati</taxon>
        <taxon>Pseudomonadota</taxon>
        <taxon>Gammaproteobacteria</taxon>
        <taxon>Alteromonadales</taxon>
        <taxon>Pseudoalteromonadaceae</taxon>
        <taxon>Pseudoalteromonas</taxon>
    </lineage>
</organism>
<sequence>MLVLILNYHFEKECFDMGLYNTLEYADSNNEVKAIYDDIFEHLGNEGLVDYFKVLGNYNPHILSTTWSLFKNVLLIGELPRALKELVFIAISNERECAYCTSIHCAMCRYLNIDDETINQVLQKSSDLNPKRVKVSIDFAVKMATNSALVTEQDHRNLLNSGLTKNQVFELMSLASVVNYSNTLAQGMMLVVDEEFANLLKDNVVM</sequence>
<dbReference type="PATRIC" id="fig|161398.10.peg.3822"/>
<reference evidence="2 3" key="1">
    <citation type="submission" date="2015-11" db="EMBL/GenBank/DDBJ databases">
        <authorList>
            <person name="Zhang Y."/>
            <person name="Guo Z."/>
        </authorList>
    </citation>
    <scope>NUCLEOTIDE SEQUENCE [LARGE SCALE GENOMIC DNA]</scope>
    <source>
        <strain evidence="2 3">KCTC 12086</strain>
    </source>
</reference>
<dbReference type="GO" id="GO:0051920">
    <property type="term" value="F:peroxiredoxin activity"/>
    <property type="evidence" value="ECO:0007669"/>
    <property type="project" value="InterPro"/>
</dbReference>
<dbReference type="OrthoDB" id="7593450at2"/>
<keyword evidence="3" id="KW-1185">Reference proteome</keyword>
<dbReference type="STRING" id="161398.PP2015_3738"/>